<dbReference type="EMBL" id="MN738982">
    <property type="protein sequence ID" value="QHT34009.1"/>
    <property type="molecule type" value="Genomic_DNA"/>
</dbReference>
<organism evidence="2">
    <name type="scientific">viral metagenome</name>
    <dbReference type="NCBI Taxonomy" id="1070528"/>
    <lineage>
        <taxon>unclassified sequences</taxon>
        <taxon>metagenomes</taxon>
        <taxon>organismal metagenomes</taxon>
    </lineage>
</organism>
<keyword evidence="1" id="KW-0472">Membrane</keyword>
<name>A0A6C0F0E6_9ZZZZ</name>
<keyword evidence="1" id="KW-0812">Transmembrane</keyword>
<sequence>MDLTTLLIILIIFIIFFSISFMIQDMKYRISYYMILALLFLAALNIYLSIVYYIQLRNTPGIPGVQGDKGPVGAKGASGKCSFSSSSCKILDARTKILNIANQMYDIPVNCLDKPSLASCGKSQDTYDQAQPINAQINMLEQIAYSTTMAESDFMNKISVCLNDSNECNDPATFN</sequence>
<dbReference type="AlphaFoldDB" id="A0A6C0F0E6"/>
<reference evidence="2" key="1">
    <citation type="journal article" date="2020" name="Nature">
        <title>Giant virus diversity and host interactions through global metagenomics.</title>
        <authorList>
            <person name="Schulz F."/>
            <person name="Roux S."/>
            <person name="Paez-Espino D."/>
            <person name="Jungbluth S."/>
            <person name="Walsh D.A."/>
            <person name="Denef V.J."/>
            <person name="McMahon K.D."/>
            <person name="Konstantinidis K.T."/>
            <person name="Eloe-Fadrosh E.A."/>
            <person name="Kyrpides N.C."/>
            <person name="Woyke T."/>
        </authorList>
    </citation>
    <scope>NUCLEOTIDE SEQUENCE</scope>
    <source>
        <strain evidence="2">GVMAG-M-3300009161-52</strain>
    </source>
</reference>
<protein>
    <submittedName>
        <fullName evidence="2">Uncharacterized protein</fullName>
    </submittedName>
</protein>
<evidence type="ECO:0000313" key="2">
    <source>
        <dbReference type="EMBL" id="QHT34009.1"/>
    </source>
</evidence>
<feature type="transmembrane region" description="Helical" evidence="1">
    <location>
        <begin position="30"/>
        <end position="54"/>
    </location>
</feature>
<accession>A0A6C0F0E6</accession>
<proteinExistence type="predicted"/>
<feature type="transmembrane region" description="Helical" evidence="1">
    <location>
        <begin position="6"/>
        <end position="23"/>
    </location>
</feature>
<evidence type="ECO:0000256" key="1">
    <source>
        <dbReference type="SAM" id="Phobius"/>
    </source>
</evidence>
<keyword evidence="1" id="KW-1133">Transmembrane helix</keyword>